<keyword evidence="1" id="KW-0472">Membrane</keyword>
<feature type="transmembrane region" description="Helical" evidence="1">
    <location>
        <begin position="38"/>
        <end position="56"/>
    </location>
</feature>
<dbReference type="Pfam" id="PF07786">
    <property type="entry name" value="HGSNAT_cat"/>
    <property type="match status" value="1"/>
</dbReference>
<feature type="transmembrane region" description="Helical" evidence="1">
    <location>
        <begin position="130"/>
        <end position="147"/>
    </location>
</feature>
<accession>A0A6H0SNW3</accession>
<feature type="transmembrane region" description="Helical" evidence="1">
    <location>
        <begin position="236"/>
        <end position="252"/>
    </location>
</feature>
<dbReference type="AlphaFoldDB" id="A0A6H0SNW3"/>
<dbReference type="InterPro" id="IPR052529">
    <property type="entry name" value="Bact_Transport_Assoc"/>
</dbReference>
<feature type="domain" description="Heparan-alpha-glucosaminide N-acetyltransferase catalytic" evidence="2">
    <location>
        <begin position="32"/>
        <end position="230"/>
    </location>
</feature>
<keyword evidence="1" id="KW-1133">Transmembrane helix</keyword>
<feature type="transmembrane region" description="Helical" evidence="1">
    <location>
        <begin position="334"/>
        <end position="356"/>
    </location>
</feature>
<feature type="transmembrane region" description="Helical" evidence="1">
    <location>
        <begin position="154"/>
        <end position="171"/>
    </location>
</feature>
<dbReference type="Proteomes" id="UP000502331">
    <property type="component" value="Chromosome"/>
</dbReference>
<feature type="transmembrane region" description="Helical" evidence="1">
    <location>
        <begin position="206"/>
        <end position="224"/>
    </location>
</feature>
<sequence>MVLNLHSRMLLWHPSPLPWCDVSMHILGKPQRIQAVDIARLVAILGMFAAHVYPLYKYTGPEAYSPTFTGAVASGRASVLFMVLAGLSLTLMSNSLARKGFSHPKIYSVLARRALIIAVLGMVIGTINEGIAVILVHYGLLFLLLPLTLRLSRATILVVSAVWLVLSPIIWRPLAADALGQSLGHNPSFADILHPALLLQDLTVTGYYPLLVWIGYGLLGIALGKCDLGSRKTASVLVLIGTLVAIASYVAGRITSLGHVEQIAAAARTDPTLVPTLITTGRLPGKSLDPYLADAAYLWLPTGHSNGLLATVHAAACAVAVIGLLLLIAPRLGLLGRVLAGAGRAPLTLYAGHLVLLPVLDNFLEPSTIWWILCALTACCGLWLGFSKASGPLEFCVRVLSGAEAKPGSTNLAGGN</sequence>
<dbReference type="EMBL" id="CP032549">
    <property type="protein sequence ID" value="QIV88035.1"/>
    <property type="molecule type" value="Genomic_DNA"/>
</dbReference>
<evidence type="ECO:0000313" key="4">
    <source>
        <dbReference type="Proteomes" id="UP000502331"/>
    </source>
</evidence>
<name>A0A6H0SNW3_9MICC</name>
<evidence type="ECO:0000313" key="3">
    <source>
        <dbReference type="EMBL" id="QIV88035.1"/>
    </source>
</evidence>
<feature type="transmembrane region" description="Helical" evidence="1">
    <location>
        <begin position="106"/>
        <end position="124"/>
    </location>
</feature>
<organism evidence="3 4">
    <name type="scientific">Glutamicibacter mishrai</name>
    <dbReference type="NCBI Taxonomy" id="1775880"/>
    <lineage>
        <taxon>Bacteria</taxon>
        <taxon>Bacillati</taxon>
        <taxon>Actinomycetota</taxon>
        <taxon>Actinomycetes</taxon>
        <taxon>Micrococcales</taxon>
        <taxon>Micrococcaceae</taxon>
        <taxon>Glutamicibacter</taxon>
    </lineage>
</organism>
<gene>
    <name evidence="3" type="ORF">D3791_13525</name>
</gene>
<protein>
    <submittedName>
        <fullName evidence="3">DUF1624 domain-containing protein</fullName>
    </submittedName>
</protein>
<keyword evidence="4" id="KW-1185">Reference proteome</keyword>
<proteinExistence type="predicted"/>
<dbReference type="PANTHER" id="PTHR30590:SF2">
    <property type="entry name" value="INNER MEMBRANE PROTEIN"/>
    <property type="match status" value="1"/>
</dbReference>
<keyword evidence="1" id="KW-0812">Transmembrane</keyword>
<feature type="transmembrane region" description="Helical" evidence="1">
    <location>
        <begin position="368"/>
        <end position="386"/>
    </location>
</feature>
<dbReference type="InterPro" id="IPR012429">
    <property type="entry name" value="HGSNAT_cat"/>
</dbReference>
<reference evidence="3 4" key="1">
    <citation type="submission" date="2018-09" db="EMBL/GenBank/DDBJ databases">
        <title>Glutamicibacter mishrai S5-52T (LMG 29155T = KCTC 39846T).</title>
        <authorList>
            <person name="Das S.K."/>
        </authorList>
    </citation>
    <scope>NUCLEOTIDE SEQUENCE [LARGE SCALE GENOMIC DNA]</scope>
    <source>
        <strain evidence="3 4">S5-52</strain>
    </source>
</reference>
<evidence type="ECO:0000259" key="2">
    <source>
        <dbReference type="Pfam" id="PF07786"/>
    </source>
</evidence>
<evidence type="ECO:0000256" key="1">
    <source>
        <dbReference type="SAM" id="Phobius"/>
    </source>
</evidence>
<dbReference type="PANTHER" id="PTHR30590">
    <property type="entry name" value="INNER MEMBRANE PROTEIN"/>
    <property type="match status" value="1"/>
</dbReference>
<feature type="transmembrane region" description="Helical" evidence="1">
    <location>
        <begin position="307"/>
        <end position="327"/>
    </location>
</feature>
<feature type="transmembrane region" description="Helical" evidence="1">
    <location>
        <begin position="76"/>
        <end position="94"/>
    </location>
</feature>